<evidence type="ECO:0000313" key="3">
    <source>
        <dbReference type="Proteomes" id="UP001488838"/>
    </source>
</evidence>
<dbReference type="Proteomes" id="UP001488838">
    <property type="component" value="Unassembled WGS sequence"/>
</dbReference>
<name>A0AAW0I6Y3_MYOGA</name>
<comment type="caution">
    <text evidence="2">The sequence shown here is derived from an EMBL/GenBank/DDBJ whole genome shotgun (WGS) entry which is preliminary data.</text>
</comment>
<reference evidence="2 3" key="1">
    <citation type="journal article" date="2023" name="bioRxiv">
        <title>Conserved and derived expression patterns and positive selection on dental genes reveal complex evolutionary context of ever-growing rodent molars.</title>
        <authorList>
            <person name="Calamari Z.T."/>
            <person name="Song A."/>
            <person name="Cohen E."/>
            <person name="Akter M."/>
            <person name="Roy R.D."/>
            <person name="Hallikas O."/>
            <person name="Christensen M.M."/>
            <person name="Li P."/>
            <person name="Marangoni P."/>
            <person name="Jernvall J."/>
            <person name="Klein O.D."/>
        </authorList>
    </citation>
    <scope>NUCLEOTIDE SEQUENCE [LARGE SCALE GENOMIC DNA]</scope>
    <source>
        <strain evidence="2">V071</strain>
    </source>
</reference>
<evidence type="ECO:0008006" key="4">
    <source>
        <dbReference type="Google" id="ProtNLM"/>
    </source>
</evidence>
<proteinExistence type="predicted"/>
<dbReference type="AlphaFoldDB" id="A0AAW0I6Y3"/>
<feature type="region of interest" description="Disordered" evidence="1">
    <location>
        <begin position="1"/>
        <end position="22"/>
    </location>
</feature>
<evidence type="ECO:0000256" key="1">
    <source>
        <dbReference type="SAM" id="MobiDB-lite"/>
    </source>
</evidence>
<dbReference type="EMBL" id="JBBHLL010000202">
    <property type="protein sequence ID" value="KAK7810171.1"/>
    <property type="molecule type" value="Genomic_DNA"/>
</dbReference>
<feature type="compositionally biased region" description="Basic and acidic residues" evidence="1">
    <location>
        <begin position="1"/>
        <end position="11"/>
    </location>
</feature>
<feature type="non-terminal residue" evidence="2">
    <location>
        <position position="1"/>
    </location>
</feature>
<keyword evidence="3" id="KW-1185">Reference proteome</keyword>
<organism evidence="2 3">
    <name type="scientific">Myodes glareolus</name>
    <name type="common">Bank vole</name>
    <name type="synonym">Clethrionomys glareolus</name>
    <dbReference type="NCBI Taxonomy" id="447135"/>
    <lineage>
        <taxon>Eukaryota</taxon>
        <taxon>Metazoa</taxon>
        <taxon>Chordata</taxon>
        <taxon>Craniata</taxon>
        <taxon>Vertebrata</taxon>
        <taxon>Euteleostomi</taxon>
        <taxon>Mammalia</taxon>
        <taxon>Eutheria</taxon>
        <taxon>Euarchontoglires</taxon>
        <taxon>Glires</taxon>
        <taxon>Rodentia</taxon>
        <taxon>Myomorpha</taxon>
        <taxon>Muroidea</taxon>
        <taxon>Cricetidae</taxon>
        <taxon>Arvicolinae</taxon>
        <taxon>Myodes</taxon>
    </lineage>
</organism>
<protein>
    <recommendedName>
        <fullName evidence="4">Neurotrophin-3</fullName>
    </recommendedName>
</protein>
<sequence length="185" mass="21238">SDYKDKRETKAAGENLANQWQAGEPSLLLAPKSIKFSLYQTSSEVEGEVGFRQADVSVDMSTPPEWLDSSVGQEDSSVIARTTGRDRWVVIDNVFMLMEKYAGRDRERKEEEEEEKAAEEELFWRGHGISAPEEHRHIENWRGLHTLNAVDMELYTGLQKLTIKNSGLRNIQPRAFAKNPHLRYM</sequence>
<gene>
    <name evidence="2" type="ORF">U0070_026794</name>
</gene>
<accession>A0AAW0I6Y3</accession>
<evidence type="ECO:0000313" key="2">
    <source>
        <dbReference type="EMBL" id="KAK7810171.1"/>
    </source>
</evidence>